<proteinExistence type="predicted"/>
<evidence type="ECO:0008006" key="11">
    <source>
        <dbReference type="Google" id="ProtNLM"/>
    </source>
</evidence>
<evidence type="ECO:0000313" key="9">
    <source>
        <dbReference type="EMBL" id="KAK4547559.1"/>
    </source>
</evidence>
<feature type="transmembrane region" description="Helical" evidence="8">
    <location>
        <begin position="47"/>
        <end position="74"/>
    </location>
</feature>
<reference evidence="9 10" key="1">
    <citation type="submission" date="2021-11" db="EMBL/GenBank/DDBJ databases">
        <title>Black yeast isolated from Biological Soil Crust.</title>
        <authorList>
            <person name="Kurbessoian T."/>
        </authorList>
    </citation>
    <scope>NUCLEOTIDE SEQUENCE [LARGE SCALE GENOMIC DNA]</scope>
    <source>
        <strain evidence="9 10">CCFEE 5522</strain>
    </source>
</reference>
<evidence type="ECO:0000256" key="8">
    <source>
        <dbReference type="SAM" id="Phobius"/>
    </source>
</evidence>
<evidence type="ECO:0000256" key="7">
    <source>
        <dbReference type="SAM" id="MobiDB-lite"/>
    </source>
</evidence>
<dbReference type="GO" id="GO:0006629">
    <property type="term" value="P:lipid metabolic process"/>
    <property type="evidence" value="ECO:0007669"/>
    <property type="project" value="UniProtKB-KW"/>
</dbReference>
<dbReference type="Pfam" id="PF06775">
    <property type="entry name" value="Seipin"/>
    <property type="match status" value="1"/>
</dbReference>
<dbReference type="EMBL" id="JAVFHQ010000010">
    <property type="protein sequence ID" value="KAK4547559.1"/>
    <property type="molecule type" value="Genomic_DNA"/>
</dbReference>
<evidence type="ECO:0000313" key="10">
    <source>
        <dbReference type="Proteomes" id="UP001324427"/>
    </source>
</evidence>
<protein>
    <recommendedName>
        <fullName evidence="11">Seipin</fullName>
    </recommendedName>
</protein>
<keyword evidence="5" id="KW-0443">Lipid metabolism</keyword>
<keyword evidence="6 8" id="KW-0472">Membrane</keyword>
<comment type="caution">
    <text evidence="9">The sequence shown here is derived from an EMBL/GenBank/DDBJ whole genome shotgun (WGS) entry which is preliminary data.</text>
</comment>
<keyword evidence="4 8" id="KW-1133">Transmembrane helix</keyword>
<comment type="subcellular location">
    <subcellularLocation>
        <location evidence="1">Endoplasmic reticulum membrane</location>
        <topology evidence="1">Multi-pass membrane protein</topology>
    </subcellularLocation>
</comment>
<feature type="transmembrane region" description="Helical" evidence="8">
    <location>
        <begin position="276"/>
        <end position="301"/>
    </location>
</feature>
<gene>
    <name evidence="9" type="ORF">LTR36_000516</name>
</gene>
<feature type="region of interest" description="Disordered" evidence="7">
    <location>
        <begin position="325"/>
        <end position="355"/>
    </location>
</feature>
<dbReference type="AlphaFoldDB" id="A0AAV9JPN3"/>
<dbReference type="InterPro" id="IPR009617">
    <property type="entry name" value="Seipin"/>
</dbReference>
<name>A0AAV9JPN3_9PEZI</name>
<dbReference type="CDD" id="cd23995">
    <property type="entry name" value="Seipin_BSCL2_like"/>
    <property type="match status" value="1"/>
</dbReference>
<evidence type="ECO:0000256" key="4">
    <source>
        <dbReference type="ARBA" id="ARBA00022989"/>
    </source>
</evidence>
<dbReference type="GO" id="GO:0140042">
    <property type="term" value="P:lipid droplet formation"/>
    <property type="evidence" value="ECO:0007669"/>
    <property type="project" value="UniProtKB-ARBA"/>
</dbReference>
<evidence type="ECO:0000256" key="3">
    <source>
        <dbReference type="ARBA" id="ARBA00022824"/>
    </source>
</evidence>
<evidence type="ECO:0000256" key="5">
    <source>
        <dbReference type="ARBA" id="ARBA00023098"/>
    </source>
</evidence>
<keyword evidence="2 8" id="KW-0812">Transmembrane</keyword>
<dbReference type="GO" id="GO:0005789">
    <property type="term" value="C:endoplasmic reticulum membrane"/>
    <property type="evidence" value="ECO:0007669"/>
    <property type="project" value="UniProtKB-SubCell"/>
</dbReference>
<dbReference type="PANTHER" id="PTHR21212">
    <property type="entry name" value="BERNARDINELLI-SEIP CONGENITAL LIPODYSTROPHY 2 HOMOLOG BSCL2 PROTEIN"/>
    <property type="match status" value="1"/>
</dbReference>
<feature type="region of interest" description="Disordered" evidence="7">
    <location>
        <begin position="369"/>
        <end position="423"/>
    </location>
</feature>
<dbReference type="PANTHER" id="PTHR21212:SF0">
    <property type="entry name" value="SEIPIN"/>
    <property type="match status" value="1"/>
</dbReference>
<evidence type="ECO:0000256" key="2">
    <source>
        <dbReference type="ARBA" id="ARBA00022692"/>
    </source>
</evidence>
<feature type="compositionally biased region" description="Acidic residues" evidence="7">
    <location>
        <begin position="380"/>
        <end position="390"/>
    </location>
</feature>
<keyword evidence="10" id="KW-1185">Reference proteome</keyword>
<keyword evidence="3" id="KW-0256">Endoplasmic reticulum</keyword>
<accession>A0AAV9JPN3</accession>
<sequence>MKGNGKIMAPKYEMRDEEDSDGGLFASVKNLILQPFRIALSKEAFRAYLTTFLVIATGITLLGFAITAYTLFYWSYIPRIGFERPVHLQFDDVFKPSDSRYSAARGATPYPHGTVSLSPEIVSVQRYDVAIELTLPRTPENMDAGNFMLEVNMYAPEEKGTSLMDTVQAGLASGSAAAKVLATSRRPAMLPYRSQIVETAYKISELHWYLLDWRSEEDKLYIEMFESVEFPKGWRNVPSTLKLEIQSSHRMQIRSAKAIFRARFRGLRWLMYNHRVISALLFIGGFWMTEMMFAGLAWAALTLFVVPPTQDVKAEEVHEVAKRIKEEPEDEDVRLSDTERTFPTLSGQQPLRYSNPKTIKQEDEEAAVLVPGDGTGQAAEADDEDEDADFFLDSGLGTSMESSANRRESARRRRGRTSMKDES</sequence>
<feature type="compositionally biased region" description="Polar residues" evidence="7">
    <location>
        <begin position="341"/>
        <end position="355"/>
    </location>
</feature>
<organism evidence="9 10">
    <name type="scientific">Oleoguttula mirabilis</name>
    <dbReference type="NCBI Taxonomy" id="1507867"/>
    <lineage>
        <taxon>Eukaryota</taxon>
        <taxon>Fungi</taxon>
        <taxon>Dikarya</taxon>
        <taxon>Ascomycota</taxon>
        <taxon>Pezizomycotina</taxon>
        <taxon>Dothideomycetes</taxon>
        <taxon>Dothideomycetidae</taxon>
        <taxon>Mycosphaerellales</taxon>
        <taxon>Teratosphaeriaceae</taxon>
        <taxon>Oleoguttula</taxon>
    </lineage>
</organism>
<evidence type="ECO:0000256" key="1">
    <source>
        <dbReference type="ARBA" id="ARBA00004477"/>
    </source>
</evidence>
<evidence type="ECO:0000256" key="6">
    <source>
        <dbReference type="ARBA" id="ARBA00023136"/>
    </source>
</evidence>
<dbReference type="Proteomes" id="UP001324427">
    <property type="component" value="Unassembled WGS sequence"/>
</dbReference>